<dbReference type="Pfam" id="PF00626">
    <property type="entry name" value="Gelsolin"/>
    <property type="match status" value="3"/>
</dbReference>
<dbReference type="GO" id="GO:0015629">
    <property type="term" value="C:actin cytoskeleton"/>
    <property type="evidence" value="ECO:0007669"/>
    <property type="project" value="TreeGrafter"/>
</dbReference>
<dbReference type="PANTHER" id="PTHR11977">
    <property type="entry name" value="VILLIN"/>
    <property type="match status" value="1"/>
</dbReference>
<organism evidence="2">
    <name type="scientific">Entomoneis paludosa</name>
    <dbReference type="NCBI Taxonomy" id="265537"/>
    <lineage>
        <taxon>Eukaryota</taxon>
        <taxon>Sar</taxon>
        <taxon>Stramenopiles</taxon>
        <taxon>Ochrophyta</taxon>
        <taxon>Bacillariophyta</taxon>
        <taxon>Bacillariophyceae</taxon>
        <taxon>Bacillariophycidae</taxon>
        <taxon>Entomoneidaceae</taxon>
        <taxon>Entomoneis</taxon>
    </lineage>
</organism>
<proteinExistence type="predicted"/>
<accession>A0A7S3DXL1</accession>
<dbReference type="AlphaFoldDB" id="A0A7S3DXL1"/>
<dbReference type="CDD" id="cd11290">
    <property type="entry name" value="gelsolin_S1_like"/>
    <property type="match status" value="1"/>
</dbReference>
<dbReference type="SUPFAM" id="SSF55753">
    <property type="entry name" value="Actin depolymerizing proteins"/>
    <property type="match status" value="3"/>
</dbReference>
<feature type="domain" description="Gelsolin-like" evidence="1">
    <location>
        <begin position="228"/>
        <end position="269"/>
    </location>
</feature>
<dbReference type="PRINTS" id="PR00597">
    <property type="entry name" value="GELSOLIN"/>
</dbReference>
<dbReference type="InterPro" id="IPR007123">
    <property type="entry name" value="Gelsolin-like_dom"/>
</dbReference>
<protein>
    <recommendedName>
        <fullName evidence="1">Gelsolin-like domain-containing protein</fullName>
    </recommendedName>
</protein>
<dbReference type="InterPro" id="IPR007122">
    <property type="entry name" value="Villin/Gelsolin"/>
</dbReference>
<dbReference type="GO" id="GO:0051015">
    <property type="term" value="F:actin filament binding"/>
    <property type="evidence" value="ECO:0007669"/>
    <property type="project" value="InterPro"/>
</dbReference>
<dbReference type="SMART" id="SM00262">
    <property type="entry name" value="GEL"/>
    <property type="match status" value="3"/>
</dbReference>
<evidence type="ECO:0000313" key="2">
    <source>
        <dbReference type="EMBL" id="CAD9992961.1"/>
    </source>
</evidence>
<dbReference type="GO" id="GO:0005737">
    <property type="term" value="C:cytoplasm"/>
    <property type="evidence" value="ECO:0007669"/>
    <property type="project" value="TreeGrafter"/>
</dbReference>
<dbReference type="GO" id="GO:0008154">
    <property type="term" value="P:actin polymerization or depolymerization"/>
    <property type="evidence" value="ECO:0007669"/>
    <property type="project" value="TreeGrafter"/>
</dbReference>
<sequence>MPPRLGSPLLDCRGTLWRQRGYERQFTTTTTTTTKMDTPLEESNLAHIGSDEDKAAREKAAGLEVNWTGAGTEVGLQIWRVENKRDEHGAPDFGINAWPTSRYGEFYNGDSYIVLHTHKDPDSEAFLYDIYFWIGSESSQDEYGVAAYKANELDDLLGDLPVQHRETEGEESEQFLNLFAPYHGVRYLDGGIDSGFRHVEVDEGNLPKLPTRLYHVRRTKKVTRCKQEPVACSSLTQADAYLLDTGSQIFTWYGTNASPFEKERCAEMAYNMVNGRGGHCKAEIDVDDDHEVFWELLGGKQPIKEGSTTDEEVSTAPVDPKMWRVHEEESRVQITSVPPQSSSLDSNDVFLLDAGKEVYVWVGKGASAREKKQAMVVVQTHLKNFHREKTTKVARVMEGQEKRIQGFAAACA</sequence>
<dbReference type="Gene3D" id="3.40.20.10">
    <property type="entry name" value="Severin"/>
    <property type="match status" value="3"/>
</dbReference>
<dbReference type="EMBL" id="HBHT01038884">
    <property type="protein sequence ID" value="CAD9992961.1"/>
    <property type="molecule type" value="Transcribed_RNA"/>
</dbReference>
<name>A0A7S3DXL1_9STRA</name>
<feature type="domain" description="Gelsolin-like" evidence="1">
    <location>
        <begin position="103"/>
        <end position="176"/>
    </location>
</feature>
<reference evidence="2" key="1">
    <citation type="submission" date="2021-01" db="EMBL/GenBank/DDBJ databases">
        <authorList>
            <person name="Corre E."/>
            <person name="Pelletier E."/>
            <person name="Niang G."/>
            <person name="Scheremetjew M."/>
            <person name="Finn R."/>
            <person name="Kale V."/>
            <person name="Holt S."/>
            <person name="Cochrane G."/>
            <person name="Meng A."/>
            <person name="Brown T."/>
            <person name="Cohen L."/>
        </authorList>
    </citation>
    <scope>NUCLEOTIDE SEQUENCE</scope>
    <source>
        <strain evidence="2">CCMP125</strain>
    </source>
</reference>
<gene>
    <name evidence="2" type="ORF">APAL1065_LOCUS26138</name>
</gene>
<dbReference type="PANTHER" id="PTHR11977:SF130">
    <property type="entry name" value="SEVERIN"/>
    <property type="match status" value="1"/>
</dbReference>
<dbReference type="InterPro" id="IPR029006">
    <property type="entry name" value="ADF-H/Gelsolin-like_dom_sf"/>
</dbReference>
<evidence type="ECO:0000259" key="1">
    <source>
        <dbReference type="Pfam" id="PF00626"/>
    </source>
</evidence>
<feature type="domain" description="Gelsolin-like" evidence="1">
    <location>
        <begin position="335"/>
        <end position="401"/>
    </location>
</feature>